<evidence type="ECO:0000256" key="7">
    <source>
        <dbReference type="ARBA" id="ARBA00022692"/>
    </source>
</evidence>
<dbReference type="InterPro" id="IPR023298">
    <property type="entry name" value="ATPase_P-typ_TM_dom_sf"/>
</dbReference>
<dbReference type="Gene3D" id="3.40.50.1000">
    <property type="entry name" value="HAD superfamily/HAD-like"/>
    <property type="match status" value="1"/>
</dbReference>
<dbReference type="SUPFAM" id="SSF56784">
    <property type="entry name" value="HAD-like"/>
    <property type="match status" value="1"/>
</dbReference>
<dbReference type="STRING" id="1423802.FC56_GL001382"/>
<dbReference type="Pfam" id="PF00702">
    <property type="entry name" value="Hydrolase"/>
    <property type="match status" value="1"/>
</dbReference>
<dbReference type="EC" id="7.2.2.8" evidence="3"/>
<evidence type="ECO:0000256" key="4">
    <source>
        <dbReference type="ARBA" id="ARBA00022448"/>
    </source>
</evidence>
<dbReference type="CDD" id="cd07552">
    <property type="entry name" value="P-type_ATPase_Cu-like"/>
    <property type="match status" value="1"/>
</dbReference>
<keyword evidence="16" id="KW-0406">Ion transport</keyword>
<dbReference type="InterPro" id="IPR059000">
    <property type="entry name" value="ATPase_P-type_domA"/>
</dbReference>
<dbReference type="InterPro" id="IPR044492">
    <property type="entry name" value="P_typ_ATPase_HD_dom"/>
</dbReference>
<dbReference type="Proteomes" id="UP000051256">
    <property type="component" value="Unassembled WGS sequence"/>
</dbReference>
<dbReference type="InterPro" id="IPR023214">
    <property type="entry name" value="HAD_sf"/>
</dbReference>
<dbReference type="AlphaFoldDB" id="A0A0R2D1W1"/>
<keyword evidence="10" id="KW-0187">Copper transport</keyword>
<keyword evidence="4" id="KW-0813">Transport</keyword>
<dbReference type="GO" id="GO:0055070">
    <property type="term" value="P:copper ion homeostasis"/>
    <property type="evidence" value="ECO:0007669"/>
    <property type="project" value="TreeGrafter"/>
</dbReference>
<dbReference type="SFLD" id="SFLDG00002">
    <property type="entry name" value="C1.7:_P-type_atpase_like"/>
    <property type="match status" value="1"/>
</dbReference>
<dbReference type="InterPro" id="IPR018303">
    <property type="entry name" value="ATPase_P-typ_P_site"/>
</dbReference>
<dbReference type="PANTHER" id="PTHR43520:SF5">
    <property type="entry name" value="CATION-TRANSPORTING P-TYPE ATPASE-RELATED"/>
    <property type="match status" value="1"/>
</dbReference>
<evidence type="ECO:0000259" key="21">
    <source>
        <dbReference type="Pfam" id="PF00122"/>
    </source>
</evidence>
<keyword evidence="7 19" id="KW-0812">Transmembrane</keyword>
<organism evidence="22 23">
    <name type="scientific">Lentilactobacillus senioris DSM 24302 = JCM 17472</name>
    <dbReference type="NCBI Taxonomy" id="1423802"/>
    <lineage>
        <taxon>Bacteria</taxon>
        <taxon>Bacillati</taxon>
        <taxon>Bacillota</taxon>
        <taxon>Bacilli</taxon>
        <taxon>Lactobacillales</taxon>
        <taxon>Lactobacillaceae</taxon>
        <taxon>Lentilactobacillus</taxon>
    </lineage>
</organism>
<dbReference type="EMBL" id="AYZR01000004">
    <property type="protein sequence ID" value="KRM94427.1"/>
    <property type="molecule type" value="Genomic_DNA"/>
</dbReference>
<evidence type="ECO:0000313" key="22">
    <source>
        <dbReference type="EMBL" id="KRM94427.1"/>
    </source>
</evidence>
<feature type="transmembrane region" description="Helical" evidence="19">
    <location>
        <begin position="684"/>
        <end position="703"/>
    </location>
</feature>
<evidence type="ECO:0000256" key="2">
    <source>
        <dbReference type="ARBA" id="ARBA00006024"/>
    </source>
</evidence>
<feature type="transmembrane region" description="Helical" evidence="19">
    <location>
        <begin position="95"/>
        <end position="112"/>
    </location>
</feature>
<dbReference type="Gene3D" id="3.40.1110.10">
    <property type="entry name" value="Calcium-transporting ATPase, cytoplasmic domain N"/>
    <property type="match status" value="1"/>
</dbReference>
<comment type="similarity">
    <text evidence="2 19">Belongs to the cation transport ATPase (P-type) (TC 3.A.3) family. Type IB subfamily.</text>
</comment>
<dbReference type="SUPFAM" id="SSF81653">
    <property type="entry name" value="Calcium ATPase, transduction domain A"/>
    <property type="match status" value="1"/>
</dbReference>
<feature type="transmembrane region" description="Helical" evidence="19">
    <location>
        <begin position="133"/>
        <end position="152"/>
    </location>
</feature>
<keyword evidence="23" id="KW-1185">Reference proteome</keyword>
<dbReference type="InterPro" id="IPR023299">
    <property type="entry name" value="ATPase_P-typ_cyto_dom_N"/>
</dbReference>
<name>A0A0R2D1W1_9LACO</name>
<dbReference type="PANTHER" id="PTHR43520">
    <property type="entry name" value="ATP7, ISOFORM B"/>
    <property type="match status" value="1"/>
</dbReference>
<dbReference type="PRINTS" id="PR00119">
    <property type="entry name" value="CATATPASE"/>
</dbReference>
<dbReference type="PRINTS" id="PR00943">
    <property type="entry name" value="CUATPASE"/>
</dbReference>
<dbReference type="InterPro" id="IPR008250">
    <property type="entry name" value="ATPase_P-typ_transduc_dom_A_sf"/>
</dbReference>
<dbReference type="PROSITE" id="PS00154">
    <property type="entry name" value="ATPASE_E1_E2"/>
    <property type="match status" value="1"/>
</dbReference>
<feature type="transmembrane region" description="Helical" evidence="19">
    <location>
        <begin position="164"/>
        <end position="181"/>
    </location>
</feature>
<dbReference type="NCBIfam" id="TIGR01494">
    <property type="entry name" value="ATPase_P-type"/>
    <property type="match status" value="1"/>
</dbReference>
<evidence type="ECO:0000256" key="14">
    <source>
        <dbReference type="ARBA" id="ARBA00022989"/>
    </source>
</evidence>
<dbReference type="GO" id="GO:0005507">
    <property type="term" value="F:copper ion binding"/>
    <property type="evidence" value="ECO:0007669"/>
    <property type="project" value="TreeGrafter"/>
</dbReference>
<evidence type="ECO:0000256" key="1">
    <source>
        <dbReference type="ARBA" id="ARBA00004651"/>
    </source>
</evidence>
<keyword evidence="12" id="KW-0460">Magnesium</keyword>
<dbReference type="FunFam" id="2.70.150.10:FF:000020">
    <property type="entry name" value="Copper-exporting P-type ATPase A"/>
    <property type="match status" value="1"/>
</dbReference>
<dbReference type="GO" id="GO:0140581">
    <property type="term" value="F:P-type monovalent copper transporter activity"/>
    <property type="evidence" value="ECO:0007669"/>
    <property type="project" value="UniProtKB-EC"/>
</dbReference>
<dbReference type="NCBIfam" id="TIGR01525">
    <property type="entry name" value="ATPase-IB_hvy"/>
    <property type="match status" value="1"/>
</dbReference>
<dbReference type="GO" id="GO:0043682">
    <property type="term" value="F:P-type divalent copper transporter activity"/>
    <property type="evidence" value="ECO:0007669"/>
    <property type="project" value="TreeGrafter"/>
</dbReference>
<comment type="caution">
    <text evidence="22">The sequence shown here is derived from an EMBL/GenBank/DDBJ whole genome shotgun (WGS) entry which is preliminary data.</text>
</comment>
<dbReference type="InterPro" id="IPR001757">
    <property type="entry name" value="P_typ_ATPase"/>
</dbReference>
<proteinExistence type="inferred from homology"/>
<evidence type="ECO:0000256" key="19">
    <source>
        <dbReference type="RuleBase" id="RU362081"/>
    </source>
</evidence>
<evidence type="ECO:0000256" key="18">
    <source>
        <dbReference type="ARBA" id="ARBA00049289"/>
    </source>
</evidence>
<dbReference type="GO" id="GO:0005886">
    <property type="term" value="C:plasma membrane"/>
    <property type="evidence" value="ECO:0007669"/>
    <property type="project" value="UniProtKB-SubCell"/>
</dbReference>
<keyword evidence="15" id="KW-0186">Copper</keyword>
<keyword evidence="9 19" id="KW-0547">Nucleotide-binding</keyword>
<evidence type="ECO:0000313" key="23">
    <source>
        <dbReference type="Proteomes" id="UP000051256"/>
    </source>
</evidence>
<dbReference type="NCBIfam" id="TIGR01511">
    <property type="entry name" value="ATPase-IB1_Cu"/>
    <property type="match status" value="1"/>
</dbReference>
<comment type="catalytic activity">
    <reaction evidence="18">
        <text>Cu(+)(in) + ATP + H2O = Cu(+)(out) + ADP + phosphate + H(+)</text>
        <dbReference type="Rhea" id="RHEA:25792"/>
        <dbReference type="ChEBI" id="CHEBI:15377"/>
        <dbReference type="ChEBI" id="CHEBI:15378"/>
        <dbReference type="ChEBI" id="CHEBI:30616"/>
        <dbReference type="ChEBI" id="CHEBI:43474"/>
        <dbReference type="ChEBI" id="CHEBI:49552"/>
        <dbReference type="ChEBI" id="CHEBI:456216"/>
        <dbReference type="EC" id="7.2.2.8"/>
    </reaction>
</comment>
<keyword evidence="8 19" id="KW-0479">Metal-binding</keyword>
<evidence type="ECO:0000256" key="11">
    <source>
        <dbReference type="ARBA" id="ARBA00022840"/>
    </source>
</evidence>
<dbReference type="GO" id="GO:0016887">
    <property type="term" value="F:ATP hydrolysis activity"/>
    <property type="evidence" value="ECO:0007669"/>
    <property type="project" value="InterPro"/>
</dbReference>
<feature type="transmembrane region" description="Helical" evidence="19">
    <location>
        <begin position="315"/>
        <end position="337"/>
    </location>
</feature>
<keyword evidence="17 19" id="KW-0472">Membrane</keyword>
<dbReference type="InterPro" id="IPR036412">
    <property type="entry name" value="HAD-like_sf"/>
</dbReference>
<feature type="transmembrane region" description="Helical" evidence="19">
    <location>
        <begin position="65"/>
        <end position="83"/>
    </location>
</feature>
<dbReference type="SFLD" id="SFLDF00027">
    <property type="entry name" value="p-type_atpase"/>
    <property type="match status" value="1"/>
</dbReference>
<protein>
    <recommendedName>
        <fullName evidence="3">P-type Cu(+) transporter</fullName>
        <ecNumber evidence="3">7.2.2.8</ecNumber>
    </recommendedName>
</protein>
<evidence type="ECO:0000256" key="12">
    <source>
        <dbReference type="ARBA" id="ARBA00022842"/>
    </source>
</evidence>
<gene>
    <name evidence="22" type="ORF">FC56_GL001382</name>
</gene>
<keyword evidence="6" id="KW-0597">Phosphoprotein</keyword>
<evidence type="ECO:0000256" key="20">
    <source>
        <dbReference type="SAM" id="MobiDB-lite"/>
    </source>
</evidence>
<dbReference type="Pfam" id="PF00122">
    <property type="entry name" value="E1-E2_ATPase"/>
    <property type="match status" value="1"/>
</dbReference>
<dbReference type="PATRIC" id="fig|1423802.4.peg.1401"/>
<comment type="subcellular location">
    <subcellularLocation>
        <location evidence="1">Cell membrane</location>
        <topology evidence="1">Multi-pass membrane protein</topology>
    </subcellularLocation>
</comment>
<evidence type="ECO:0000256" key="5">
    <source>
        <dbReference type="ARBA" id="ARBA00022475"/>
    </source>
</evidence>
<evidence type="ECO:0000256" key="8">
    <source>
        <dbReference type="ARBA" id="ARBA00022723"/>
    </source>
</evidence>
<reference evidence="22 23" key="1">
    <citation type="journal article" date="2015" name="Genome Announc.">
        <title>Expanding the biotechnology potential of lactobacilli through comparative genomics of 213 strains and associated genera.</title>
        <authorList>
            <person name="Sun Z."/>
            <person name="Harris H.M."/>
            <person name="McCann A."/>
            <person name="Guo C."/>
            <person name="Argimon S."/>
            <person name="Zhang W."/>
            <person name="Yang X."/>
            <person name="Jeffery I.B."/>
            <person name="Cooney J.C."/>
            <person name="Kagawa T.F."/>
            <person name="Liu W."/>
            <person name="Song Y."/>
            <person name="Salvetti E."/>
            <person name="Wrobel A."/>
            <person name="Rasinkangas P."/>
            <person name="Parkhill J."/>
            <person name="Rea M.C."/>
            <person name="O'Sullivan O."/>
            <person name="Ritari J."/>
            <person name="Douillard F.P."/>
            <person name="Paul Ross R."/>
            <person name="Yang R."/>
            <person name="Briner A.E."/>
            <person name="Felis G.E."/>
            <person name="de Vos W.M."/>
            <person name="Barrangou R."/>
            <person name="Klaenhammer T.R."/>
            <person name="Caufield P.W."/>
            <person name="Cui Y."/>
            <person name="Zhang H."/>
            <person name="O'Toole P.W."/>
        </authorList>
    </citation>
    <scope>NUCLEOTIDE SEQUENCE [LARGE SCALE GENOMIC DNA]</scope>
    <source>
        <strain evidence="22 23">DSM 24302</strain>
    </source>
</reference>
<evidence type="ECO:0000256" key="16">
    <source>
        <dbReference type="ARBA" id="ARBA00023065"/>
    </source>
</evidence>
<evidence type="ECO:0000256" key="3">
    <source>
        <dbReference type="ARBA" id="ARBA00012517"/>
    </source>
</evidence>
<dbReference type="SUPFAM" id="SSF81665">
    <property type="entry name" value="Calcium ATPase, transmembrane domain M"/>
    <property type="match status" value="1"/>
</dbReference>
<evidence type="ECO:0000256" key="17">
    <source>
        <dbReference type="ARBA" id="ARBA00023136"/>
    </source>
</evidence>
<keyword evidence="14 19" id="KW-1133">Transmembrane helix</keyword>
<evidence type="ECO:0000256" key="15">
    <source>
        <dbReference type="ARBA" id="ARBA00023008"/>
    </source>
</evidence>
<feature type="transmembrane region" description="Helical" evidence="19">
    <location>
        <begin position="655"/>
        <end position="678"/>
    </location>
</feature>
<feature type="region of interest" description="Disordered" evidence="20">
    <location>
        <begin position="1"/>
        <end position="26"/>
    </location>
</feature>
<accession>A0A0R2D1W1</accession>
<keyword evidence="13" id="KW-1278">Translocase</keyword>
<evidence type="ECO:0000256" key="10">
    <source>
        <dbReference type="ARBA" id="ARBA00022796"/>
    </source>
</evidence>
<evidence type="ECO:0000256" key="6">
    <source>
        <dbReference type="ARBA" id="ARBA00022553"/>
    </source>
</evidence>
<evidence type="ECO:0000256" key="13">
    <source>
        <dbReference type="ARBA" id="ARBA00022967"/>
    </source>
</evidence>
<dbReference type="Gene3D" id="2.70.150.10">
    <property type="entry name" value="Calcium-transporting ATPase, cytoplasmic transduction domain A"/>
    <property type="match status" value="1"/>
</dbReference>
<keyword evidence="11 19" id="KW-0067">ATP-binding</keyword>
<dbReference type="GO" id="GO:0005524">
    <property type="term" value="F:ATP binding"/>
    <property type="evidence" value="ECO:0007669"/>
    <property type="project" value="UniProtKB-UniRule"/>
</dbReference>
<feature type="transmembrane region" description="Helical" evidence="19">
    <location>
        <begin position="343"/>
        <end position="367"/>
    </location>
</feature>
<sequence>MNEHKNDSHEMQMDHSQMDHSHMDHSHMNHDQMMDMGGGHHDHGGDDMMMHGDHMMHMGNLKQKFWVSLILTIPVIIMSPMMGMRLPFQITFLPWSDYLVAIIGTIIFFYGGKPFFTGARGELSEKKPAMMTLITMGISVAYLYSIYAVIANDILHVTPMVTDFFWELATLIDIMLLGHWIEMDTVMNAGSAVDSLAKLLPDKAHKLVNGKPEDVAIKDLQVGDQVQVRAGEQVPADGKIVSGTTSVNESLVTGEAQQVTKQPDDEVVGGSVNGDGTFVMKVTGTGETGYLAKVMDLVNSAQQHKSAKENMADKVAGYLFYAAVTVALVAFVTWLLVDNLAVALSVAVTVLVIACPHALGLAVPLVIARTTSIAAHHGLLIRNRNAMEQVNQINYALMDKTGTLTEGNFKVNKYDTVSASLSADQVLTIMASLEDGSSHPLARGILTAAKEQKLNWSAATNVQQLTGAGLSGEVDGKQYTLVSAAYLDKQKLQYDKQQFDQLASAGNSISYLISGDQVLGFVAQGDQIKPNAKHLIDSLLAQNITPVMLTGDNDQSARNVAKQLGITEVKAQLRPEDKEKVVAQYQSEGNHVIMIGDGVNDAPSLARADIGIAMGAGTNVAIDSADIVLVKSDPNDVVAFLDLARRSTRKMTENLWWGAGYNIITIPLAAGILAPIGFMLNPMVGAAIMSLSTIIVAINALSLRI</sequence>
<keyword evidence="5 19" id="KW-1003">Cell membrane</keyword>
<feature type="domain" description="P-type ATPase A" evidence="21">
    <location>
        <begin position="198"/>
        <end position="298"/>
    </location>
</feature>
<evidence type="ECO:0000256" key="9">
    <source>
        <dbReference type="ARBA" id="ARBA00022741"/>
    </source>
</evidence>
<dbReference type="SFLD" id="SFLDS00003">
    <property type="entry name" value="Haloacid_Dehalogenase"/>
    <property type="match status" value="1"/>
</dbReference>
<dbReference type="InterPro" id="IPR027256">
    <property type="entry name" value="P-typ_ATPase_IB"/>
</dbReference>